<reference evidence="1 2" key="1">
    <citation type="journal article" date="2012" name="Genome Biol.">
        <title>The genome of the polar eukaryotic microalga coccomyxa subellipsoidea reveals traits of cold adaptation.</title>
        <authorList>
            <person name="Blanc G."/>
            <person name="Agarkova I."/>
            <person name="Grimwood J."/>
            <person name="Kuo A."/>
            <person name="Brueggeman A."/>
            <person name="Dunigan D."/>
            <person name="Gurnon J."/>
            <person name="Ladunga I."/>
            <person name="Lindquist E."/>
            <person name="Lucas S."/>
            <person name="Pangilinan J."/>
            <person name="Proschold T."/>
            <person name="Salamov A."/>
            <person name="Schmutz J."/>
            <person name="Weeks D."/>
            <person name="Yamada T."/>
            <person name="Claverie J.M."/>
            <person name="Grigoriev I."/>
            <person name="Van Etten J."/>
            <person name="Lomsadze A."/>
            <person name="Borodovsky M."/>
        </authorList>
    </citation>
    <scope>NUCLEOTIDE SEQUENCE [LARGE SCALE GENOMIC DNA]</scope>
    <source>
        <strain evidence="1 2">C-169</strain>
    </source>
</reference>
<dbReference type="GeneID" id="17045075"/>
<dbReference type="Proteomes" id="UP000007264">
    <property type="component" value="Unassembled WGS sequence"/>
</dbReference>
<dbReference type="InterPro" id="IPR027417">
    <property type="entry name" value="P-loop_NTPase"/>
</dbReference>
<dbReference type="OrthoDB" id="544992at2759"/>
<evidence type="ECO:0000313" key="2">
    <source>
        <dbReference type="Proteomes" id="UP000007264"/>
    </source>
</evidence>
<organism evidence="1 2">
    <name type="scientific">Coccomyxa subellipsoidea (strain C-169)</name>
    <name type="common">Green microalga</name>
    <dbReference type="NCBI Taxonomy" id="574566"/>
    <lineage>
        <taxon>Eukaryota</taxon>
        <taxon>Viridiplantae</taxon>
        <taxon>Chlorophyta</taxon>
        <taxon>core chlorophytes</taxon>
        <taxon>Trebouxiophyceae</taxon>
        <taxon>Trebouxiophyceae incertae sedis</taxon>
        <taxon>Coccomyxaceae</taxon>
        <taxon>Coccomyxa</taxon>
        <taxon>Coccomyxa subellipsoidea</taxon>
    </lineage>
</organism>
<name>I0Z8U1_COCSC</name>
<accession>I0Z8U1</accession>
<gene>
    <name evidence="1" type="ORF">COCSUDRAFT_55086</name>
</gene>
<proteinExistence type="predicted"/>
<dbReference type="InterPro" id="IPR052980">
    <property type="entry name" value="Crinkler_effector"/>
</dbReference>
<keyword evidence="2" id="KW-1185">Reference proteome</keyword>
<dbReference type="AlphaFoldDB" id="I0Z8U1"/>
<dbReference type="eggNOG" id="ENOG502R5I5">
    <property type="taxonomic scope" value="Eukaryota"/>
</dbReference>
<evidence type="ECO:0000313" key="1">
    <source>
        <dbReference type="EMBL" id="EIE27060.1"/>
    </source>
</evidence>
<dbReference type="PANTHER" id="PTHR33129">
    <property type="entry name" value="PROTEIN KINASE DOMAIN-CONTAINING PROTEIN-RELATED"/>
    <property type="match status" value="1"/>
</dbReference>
<dbReference type="PANTHER" id="PTHR33129:SF1">
    <property type="entry name" value="ATP-BINDING PROTEIN"/>
    <property type="match status" value="1"/>
</dbReference>
<sequence length="281" mass="31836">MAKILLRPCYTELWDLVCEGKESNNFIITGTPGAGKTVWQYYVMYHLATAGDTAVVDFKGSSQDSVRMGPLTAFDKELQQKTTWYLVDTREPEEVAAKTILTSSPKREIFKDFAKAGAATLYMPVWSWLELDAGRHLHELREDEILPPCMRSGAGQRGWKEFNDVCGKLFEPLAHRILRGGGVFDVWDLEMGTQTTLDLPPCTSIYTFHDLKDVADQEAGTYCIPSRSDQAAIDSIQQPQWRKKQEYTGRTDLKVLRAVKQRVIKVPLKVMAHSLRTFRAV</sequence>
<dbReference type="EMBL" id="AGSI01000001">
    <property type="protein sequence ID" value="EIE27060.1"/>
    <property type="molecule type" value="Genomic_DNA"/>
</dbReference>
<dbReference type="KEGG" id="csl:COCSUDRAFT_55086"/>
<protein>
    <submittedName>
        <fullName evidence="1">Uncharacterized protein</fullName>
    </submittedName>
</protein>
<comment type="caution">
    <text evidence="1">The sequence shown here is derived from an EMBL/GenBank/DDBJ whole genome shotgun (WGS) entry which is preliminary data.</text>
</comment>
<dbReference type="RefSeq" id="XP_005651604.1">
    <property type="nucleotide sequence ID" value="XM_005651547.1"/>
</dbReference>
<dbReference type="SUPFAM" id="SSF52540">
    <property type="entry name" value="P-loop containing nucleoside triphosphate hydrolases"/>
    <property type="match status" value="1"/>
</dbReference>